<evidence type="ECO:0000313" key="4">
    <source>
        <dbReference type="Proteomes" id="UP000182517"/>
    </source>
</evidence>
<dbReference type="RefSeq" id="WP_072284427.1">
    <property type="nucleotide sequence ID" value="NZ_CP015519.1"/>
</dbReference>
<dbReference type="GO" id="GO:0005548">
    <property type="term" value="F:phospholipid transporter activity"/>
    <property type="evidence" value="ECO:0007669"/>
    <property type="project" value="TreeGrafter"/>
</dbReference>
<evidence type="ECO:0000259" key="2">
    <source>
        <dbReference type="Pfam" id="PF02470"/>
    </source>
</evidence>
<feature type="domain" description="Mce/MlaD" evidence="2">
    <location>
        <begin position="38"/>
        <end position="115"/>
    </location>
</feature>
<sequence length="147" mass="16225">MKKFNVEMAVGVFLVVGFACFAYLSVKLGDVNLFGNSTYQLSARFHSVSGLKEGDIVEMAGVQIGTVKTIELDPEEYEAVVHFDLRTEVRLQEDSIASIRTAGIIGSKYVDITPGGMEEYIKPGGELFETESAINLEKLVSKYIFEK</sequence>
<dbReference type="Pfam" id="PF02470">
    <property type="entry name" value="MlaD"/>
    <property type="match status" value="1"/>
</dbReference>
<name>A0A1L3GRW0_9BACT</name>
<organism evidence="3 4">
    <name type="scientific">Syntrophotalea acetylenivorans</name>
    <dbReference type="NCBI Taxonomy" id="1842532"/>
    <lineage>
        <taxon>Bacteria</taxon>
        <taxon>Pseudomonadati</taxon>
        <taxon>Thermodesulfobacteriota</taxon>
        <taxon>Desulfuromonadia</taxon>
        <taxon>Desulfuromonadales</taxon>
        <taxon>Syntrophotaleaceae</taxon>
        <taxon>Syntrophotalea</taxon>
    </lineage>
</organism>
<protein>
    <submittedName>
        <fullName evidence="3">Outer membrane lipid asymmetry maintenance protein MlaD</fullName>
    </submittedName>
</protein>
<dbReference type="PANTHER" id="PTHR33371">
    <property type="entry name" value="INTERMEMBRANE PHOSPHOLIPID TRANSPORT SYSTEM BINDING PROTEIN MLAD-RELATED"/>
    <property type="match status" value="1"/>
</dbReference>
<dbReference type="KEGG" id="pef:A7E78_11390"/>
<dbReference type="PROSITE" id="PS51257">
    <property type="entry name" value="PROKAR_LIPOPROTEIN"/>
    <property type="match status" value="1"/>
</dbReference>
<proteinExistence type="predicted"/>
<dbReference type="GO" id="GO:0005543">
    <property type="term" value="F:phospholipid binding"/>
    <property type="evidence" value="ECO:0007669"/>
    <property type="project" value="TreeGrafter"/>
</dbReference>
<dbReference type="Proteomes" id="UP000182517">
    <property type="component" value="Chromosome"/>
</dbReference>
<feature type="transmembrane region" description="Helical" evidence="1">
    <location>
        <begin position="6"/>
        <end position="26"/>
    </location>
</feature>
<gene>
    <name evidence="3" type="ORF">A7E78_11390</name>
</gene>
<dbReference type="EMBL" id="CP015519">
    <property type="protein sequence ID" value="APG28398.1"/>
    <property type="molecule type" value="Genomic_DNA"/>
</dbReference>
<accession>A0A1L3GRW0</accession>
<dbReference type="InterPro" id="IPR003399">
    <property type="entry name" value="Mce/MlaD"/>
</dbReference>
<dbReference type="InterPro" id="IPR052336">
    <property type="entry name" value="MlaD_Phospholipid_Transporter"/>
</dbReference>
<keyword evidence="1" id="KW-0472">Membrane</keyword>
<keyword evidence="1" id="KW-1133">Transmembrane helix</keyword>
<dbReference type="PANTHER" id="PTHR33371:SF4">
    <property type="entry name" value="INTERMEMBRANE PHOSPHOLIPID TRANSPORT SYSTEM BINDING PROTEIN MLAD"/>
    <property type="match status" value="1"/>
</dbReference>
<dbReference type="STRING" id="1842532.A7E78_11390"/>
<evidence type="ECO:0000313" key="3">
    <source>
        <dbReference type="EMBL" id="APG28398.1"/>
    </source>
</evidence>
<reference evidence="3 4" key="1">
    <citation type="journal article" date="2017" name="Genome Announc.">
        <title>Complete Genome Sequences of Two Acetylene-Fermenting Pelobacter acetylenicus Strains.</title>
        <authorList>
            <person name="Sutton J.M."/>
            <person name="Baesman S.M."/>
            <person name="Fierst J.L."/>
            <person name="Poret-Peterson A.T."/>
            <person name="Oremland R.S."/>
            <person name="Dunlap D.S."/>
            <person name="Akob D.M."/>
        </authorList>
    </citation>
    <scope>NUCLEOTIDE SEQUENCE [LARGE SCALE GENOMIC DNA]</scope>
    <source>
        <strain evidence="3 4">SFB93</strain>
    </source>
</reference>
<keyword evidence="4" id="KW-1185">Reference proteome</keyword>
<dbReference type="OrthoDB" id="9788420at2"/>
<dbReference type="InterPro" id="IPR030970">
    <property type="entry name" value="ABC_MlaD"/>
</dbReference>
<keyword evidence="1" id="KW-0812">Transmembrane</keyword>
<evidence type="ECO:0000256" key="1">
    <source>
        <dbReference type="SAM" id="Phobius"/>
    </source>
</evidence>
<dbReference type="NCBIfam" id="TIGR04430">
    <property type="entry name" value="OM_asym_MlaD"/>
    <property type="match status" value="1"/>
</dbReference>
<dbReference type="AlphaFoldDB" id="A0A1L3GRW0"/>